<dbReference type="EMBL" id="UINC01010919">
    <property type="protein sequence ID" value="SVA48388.1"/>
    <property type="molecule type" value="Genomic_DNA"/>
</dbReference>
<protein>
    <submittedName>
        <fullName evidence="1">Uncharacterized protein</fullName>
    </submittedName>
</protein>
<sequence>MNRADGEAKILATFDRLTQAMDLVPYMCASDDLLSDAGG</sequence>
<organism evidence="1">
    <name type="scientific">marine metagenome</name>
    <dbReference type="NCBI Taxonomy" id="408172"/>
    <lineage>
        <taxon>unclassified sequences</taxon>
        <taxon>metagenomes</taxon>
        <taxon>ecological metagenomes</taxon>
    </lineage>
</organism>
<gene>
    <name evidence="1" type="ORF">METZ01_LOCUS101242</name>
</gene>
<dbReference type="AlphaFoldDB" id="A0A381W8S3"/>
<evidence type="ECO:0000313" key="1">
    <source>
        <dbReference type="EMBL" id="SVA48388.1"/>
    </source>
</evidence>
<accession>A0A381W8S3</accession>
<reference evidence="1" key="1">
    <citation type="submission" date="2018-05" db="EMBL/GenBank/DDBJ databases">
        <authorList>
            <person name="Lanie J.A."/>
            <person name="Ng W.-L."/>
            <person name="Kazmierczak K.M."/>
            <person name="Andrzejewski T.M."/>
            <person name="Davidsen T.M."/>
            <person name="Wayne K.J."/>
            <person name="Tettelin H."/>
            <person name="Glass J.I."/>
            <person name="Rusch D."/>
            <person name="Podicherti R."/>
            <person name="Tsui H.-C.T."/>
            <person name="Winkler M.E."/>
        </authorList>
    </citation>
    <scope>NUCLEOTIDE SEQUENCE</scope>
</reference>
<name>A0A381W8S3_9ZZZZ</name>
<proteinExistence type="predicted"/>